<name>A0A1Y0HMJ6_9BACT</name>
<dbReference type="RefSeq" id="WP_087438531.1">
    <property type="nucleotide sequence ID" value="NZ_CP021416.1"/>
</dbReference>
<evidence type="ECO:0000256" key="1">
    <source>
        <dbReference type="SAM" id="MobiDB-lite"/>
    </source>
</evidence>
<protein>
    <recommendedName>
        <fullName evidence="4">Flagellar protein FlaG</fullName>
    </recommendedName>
</protein>
<reference evidence="3" key="1">
    <citation type="submission" date="2017-05" db="EMBL/GenBank/DDBJ databases">
        <title>Dechlorination kinetics govern the competition between two new strains of the genus Sulfurospirillum.</title>
        <authorList>
            <person name="Buttet G.F."/>
            <person name="Murray A.M."/>
            <person name="Goris T."/>
            <person name="Burion M."/>
            <person name="Lin B."/>
            <person name="Rolle M."/>
            <person name="Maillard J."/>
        </authorList>
    </citation>
    <scope>NUCLEOTIDE SEQUENCE [LARGE SCALE GENOMIC DNA]</scope>
    <source>
        <strain evidence="3">SL2-1</strain>
    </source>
</reference>
<dbReference type="InterPro" id="IPR035924">
    <property type="entry name" value="FlaG-like_sf"/>
</dbReference>
<sequence>MDIFSATSKQVETATAPKVSNPIPTRQVEQTADTTKVNQQQSQDTDTKKTLTDTVKELNKQMDLLDTNLTFGFNDKIDVMYVNVMEKSTGKVIRKFPTDEAMKLSEKMKEIVGIIFDKKG</sequence>
<dbReference type="SUPFAM" id="SSF160214">
    <property type="entry name" value="FlaG-like"/>
    <property type="match status" value="1"/>
</dbReference>
<dbReference type="Proteomes" id="UP000196005">
    <property type="component" value="Chromosome"/>
</dbReference>
<dbReference type="AlphaFoldDB" id="A0A1Y0HMJ6"/>
<dbReference type="InterPro" id="IPR005186">
    <property type="entry name" value="FlaG"/>
</dbReference>
<dbReference type="NCBIfam" id="NF006281">
    <property type="entry name" value="PRK08452.1"/>
    <property type="match status" value="1"/>
</dbReference>
<feature type="region of interest" description="Disordered" evidence="1">
    <location>
        <begin position="1"/>
        <end position="49"/>
    </location>
</feature>
<dbReference type="Gene3D" id="3.30.160.170">
    <property type="entry name" value="FlaG-like"/>
    <property type="match status" value="1"/>
</dbReference>
<dbReference type="EMBL" id="CP021416">
    <property type="protein sequence ID" value="ARU48594.1"/>
    <property type="molecule type" value="Genomic_DNA"/>
</dbReference>
<evidence type="ECO:0000313" key="3">
    <source>
        <dbReference type="Proteomes" id="UP000196005"/>
    </source>
</evidence>
<dbReference type="KEGG" id="suls:Sdiek1_1430"/>
<evidence type="ECO:0000313" key="2">
    <source>
        <dbReference type="EMBL" id="ARU48594.1"/>
    </source>
</evidence>
<dbReference type="OrthoDB" id="5373092at2"/>
<gene>
    <name evidence="2" type="ORF">Sdiek1_1430</name>
</gene>
<feature type="compositionally biased region" description="Polar residues" evidence="1">
    <location>
        <begin position="1"/>
        <end position="13"/>
    </location>
</feature>
<proteinExistence type="predicted"/>
<dbReference type="PANTHER" id="PTHR37166">
    <property type="entry name" value="PROTEIN FLAG"/>
    <property type="match status" value="1"/>
</dbReference>
<dbReference type="Pfam" id="PF03646">
    <property type="entry name" value="FlaG"/>
    <property type="match status" value="1"/>
</dbReference>
<dbReference type="PANTHER" id="PTHR37166:SF1">
    <property type="entry name" value="PROTEIN FLAG"/>
    <property type="match status" value="1"/>
</dbReference>
<organism evidence="2 3">
    <name type="scientific">Sulfurospirillum diekertiae</name>
    <dbReference type="NCBI Taxonomy" id="1854492"/>
    <lineage>
        <taxon>Bacteria</taxon>
        <taxon>Pseudomonadati</taxon>
        <taxon>Campylobacterota</taxon>
        <taxon>Epsilonproteobacteria</taxon>
        <taxon>Campylobacterales</taxon>
        <taxon>Sulfurospirillaceae</taxon>
        <taxon>Sulfurospirillum</taxon>
    </lineage>
</organism>
<evidence type="ECO:0008006" key="4">
    <source>
        <dbReference type="Google" id="ProtNLM"/>
    </source>
</evidence>
<keyword evidence="3" id="KW-1185">Reference proteome</keyword>
<accession>A0A1Y0HMJ6</accession>
<feature type="compositionally biased region" description="Polar residues" evidence="1">
    <location>
        <begin position="22"/>
        <end position="38"/>
    </location>
</feature>